<sequence length="99" mass="10624">MSGLEPFLHDKQNLDSGLVITLECPTILMISPYILAASLLETVKGVFEFSNVPQISIGLCERAAVPCLQQNPKDEDLQLNVKLKAKAAAITSSGEGIQV</sequence>
<dbReference type="EMBL" id="JBEAFC010000014">
    <property type="protein sequence ID" value="KAL1533205.1"/>
    <property type="molecule type" value="Genomic_DNA"/>
</dbReference>
<proteinExistence type="predicted"/>
<name>A0ABD1FMX9_SALDI</name>
<accession>A0ABD1FMX9</accession>
<reference evidence="1 2" key="1">
    <citation type="submission" date="2024-06" db="EMBL/GenBank/DDBJ databases">
        <title>A chromosome level genome sequence of Diviner's sage (Salvia divinorum).</title>
        <authorList>
            <person name="Ford S.A."/>
            <person name="Ro D.-K."/>
            <person name="Ness R.W."/>
            <person name="Phillips M.A."/>
        </authorList>
    </citation>
    <scope>NUCLEOTIDE SEQUENCE [LARGE SCALE GENOMIC DNA]</scope>
    <source>
        <strain evidence="1">SAF-2024a</strain>
        <tissue evidence="1">Leaf</tissue>
    </source>
</reference>
<gene>
    <name evidence="1" type="ORF">AAHA92_33123</name>
</gene>
<evidence type="ECO:0000313" key="1">
    <source>
        <dbReference type="EMBL" id="KAL1533205.1"/>
    </source>
</evidence>
<organism evidence="1 2">
    <name type="scientific">Salvia divinorum</name>
    <name type="common">Maria pastora</name>
    <name type="synonym">Diviner's sage</name>
    <dbReference type="NCBI Taxonomy" id="28513"/>
    <lineage>
        <taxon>Eukaryota</taxon>
        <taxon>Viridiplantae</taxon>
        <taxon>Streptophyta</taxon>
        <taxon>Embryophyta</taxon>
        <taxon>Tracheophyta</taxon>
        <taxon>Spermatophyta</taxon>
        <taxon>Magnoliopsida</taxon>
        <taxon>eudicotyledons</taxon>
        <taxon>Gunneridae</taxon>
        <taxon>Pentapetalae</taxon>
        <taxon>asterids</taxon>
        <taxon>lamiids</taxon>
        <taxon>Lamiales</taxon>
        <taxon>Lamiaceae</taxon>
        <taxon>Nepetoideae</taxon>
        <taxon>Mentheae</taxon>
        <taxon>Salviinae</taxon>
        <taxon>Salvia</taxon>
        <taxon>Salvia subgen. Calosphace</taxon>
    </lineage>
</organism>
<dbReference type="AlphaFoldDB" id="A0ABD1FMX9"/>
<comment type="caution">
    <text evidence="1">The sequence shown here is derived from an EMBL/GenBank/DDBJ whole genome shotgun (WGS) entry which is preliminary data.</text>
</comment>
<evidence type="ECO:0000313" key="2">
    <source>
        <dbReference type="Proteomes" id="UP001567538"/>
    </source>
</evidence>
<protein>
    <submittedName>
        <fullName evidence="1">Uncharacterized protein</fullName>
    </submittedName>
</protein>
<keyword evidence="2" id="KW-1185">Reference proteome</keyword>
<dbReference type="Proteomes" id="UP001567538">
    <property type="component" value="Unassembled WGS sequence"/>
</dbReference>